<organism evidence="1 2">
    <name type="scientific">Trichonephila inaurata madagascariensis</name>
    <dbReference type="NCBI Taxonomy" id="2747483"/>
    <lineage>
        <taxon>Eukaryota</taxon>
        <taxon>Metazoa</taxon>
        <taxon>Ecdysozoa</taxon>
        <taxon>Arthropoda</taxon>
        <taxon>Chelicerata</taxon>
        <taxon>Arachnida</taxon>
        <taxon>Araneae</taxon>
        <taxon>Araneomorphae</taxon>
        <taxon>Entelegynae</taxon>
        <taxon>Araneoidea</taxon>
        <taxon>Nephilidae</taxon>
        <taxon>Trichonephila</taxon>
        <taxon>Trichonephila inaurata</taxon>
    </lineage>
</organism>
<protein>
    <recommendedName>
        <fullName evidence="3">Transposase</fullName>
    </recommendedName>
</protein>
<comment type="caution">
    <text evidence="1">The sequence shown here is derived from an EMBL/GenBank/DDBJ whole genome shotgun (WGS) entry which is preliminary data.</text>
</comment>
<accession>A0A8X6WQJ9</accession>
<evidence type="ECO:0000313" key="1">
    <source>
        <dbReference type="EMBL" id="GFY39538.1"/>
    </source>
</evidence>
<dbReference type="OrthoDB" id="6436543at2759"/>
<gene>
    <name evidence="1" type="ORF">TNIN_103691</name>
</gene>
<dbReference type="AlphaFoldDB" id="A0A8X6WQJ9"/>
<proteinExistence type="predicted"/>
<keyword evidence="2" id="KW-1185">Reference proteome</keyword>
<name>A0A8X6WQJ9_9ARAC</name>
<evidence type="ECO:0008006" key="3">
    <source>
        <dbReference type="Google" id="ProtNLM"/>
    </source>
</evidence>
<reference evidence="1" key="1">
    <citation type="submission" date="2020-08" db="EMBL/GenBank/DDBJ databases">
        <title>Multicomponent nature underlies the extraordinary mechanical properties of spider dragline silk.</title>
        <authorList>
            <person name="Kono N."/>
            <person name="Nakamura H."/>
            <person name="Mori M."/>
            <person name="Yoshida Y."/>
            <person name="Ohtoshi R."/>
            <person name="Malay A.D."/>
            <person name="Moran D.A.P."/>
            <person name="Tomita M."/>
            <person name="Numata K."/>
            <person name="Arakawa K."/>
        </authorList>
    </citation>
    <scope>NUCLEOTIDE SEQUENCE</scope>
</reference>
<dbReference type="Proteomes" id="UP000886998">
    <property type="component" value="Unassembled WGS sequence"/>
</dbReference>
<evidence type="ECO:0000313" key="2">
    <source>
        <dbReference type="Proteomes" id="UP000886998"/>
    </source>
</evidence>
<dbReference type="EMBL" id="BMAV01001427">
    <property type="protein sequence ID" value="GFY39538.1"/>
    <property type="molecule type" value="Genomic_DNA"/>
</dbReference>
<sequence length="93" mass="10660">MKPMDHSKGRTFSDWALEKMHQDDQFHRKIIFSDEAHFWLNGTRRLVRTSGPPLLLLKKPVTVLQGVSLINQTGPVKGYTTGLRLAYYGYSPD</sequence>